<dbReference type="PIRSF" id="PIRSF000857">
    <property type="entry name" value="PAPS_reductase"/>
    <property type="match status" value="1"/>
</dbReference>
<name>A0A090ISY0_9BACI</name>
<accession>A0A090ISY0</accession>
<dbReference type="Gene3D" id="3.40.50.620">
    <property type="entry name" value="HUPs"/>
    <property type="match status" value="1"/>
</dbReference>
<dbReference type="InterPro" id="IPR011798">
    <property type="entry name" value="APS_reductase"/>
</dbReference>
<organism evidence="14 15">
    <name type="scientific">Caldibacillus thermoamylovorans</name>
    <dbReference type="NCBI Taxonomy" id="35841"/>
    <lineage>
        <taxon>Bacteria</taxon>
        <taxon>Bacillati</taxon>
        <taxon>Bacillota</taxon>
        <taxon>Bacilli</taxon>
        <taxon>Bacillales</taxon>
        <taxon>Bacillaceae</taxon>
        <taxon>Caldibacillus</taxon>
    </lineage>
</organism>
<feature type="binding site" evidence="12">
    <location>
        <position position="126"/>
    </location>
    <ligand>
        <name>[4Fe-4S] cluster</name>
        <dbReference type="ChEBI" id="CHEBI:49883"/>
    </ligand>
</feature>
<dbReference type="PANTHER" id="PTHR46509">
    <property type="entry name" value="PHOSPHOADENOSINE PHOSPHOSULFATE REDUCTASE"/>
    <property type="match status" value="1"/>
</dbReference>
<dbReference type="GO" id="GO:0004604">
    <property type="term" value="F:phosphoadenylyl-sulfate reductase (thioredoxin) activity"/>
    <property type="evidence" value="ECO:0007669"/>
    <property type="project" value="UniProtKB-UniRule"/>
</dbReference>
<evidence type="ECO:0000313" key="15">
    <source>
        <dbReference type="Proteomes" id="UP000040576"/>
    </source>
</evidence>
<dbReference type="InterPro" id="IPR002500">
    <property type="entry name" value="PAPS_reduct_dom"/>
</dbReference>
<dbReference type="GO" id="GO:0070814">
    <property type="term" value="P:hydrogen sulfide biosynthetic process"/>
    <property type="evidence" value="ECO:0007669"/>
    <property type="project" value="UniProtKB-UniRule"/>
</dbReference>
<feature type="binding site" evidence="12">
    <location>
        <position position="127"/>
    </location>
    <ligand>
        <name>[4Fe-4S] cluster</name>
        <dbReference type="ChEBI" id="CHEBI:49883"/>
    </ligand>
</feature>
<comment type="function">
    <text evidence="6 12">Catalyzes the formation of sulfite from adenosine 5'-phosphosulfate (APS) using thioredoxin as an electron donor.</text>
</comment>
<evidence type="ECO:0000256" key="11">
    <source>
        <dbReference type="ARBA" id="ARBA00032041"/>
    </source>
</evidence>
<sequence length="242" mass="28089">MMIEQRILYDNFTDDPFKNQRFTDETKGALPVLQWAYETYGNSVVYACSFGAEGIVLVDLIAKVQPEATIVFLDTGVHFKETYELIEKVKIKYPSLNIQLKKPKLTLEEQAKKYGPELWKTEPDLCCFLRKIRPLEEVLYGVPAWISGLRREQSPSRKNTDFVNKDERFKSIKICPLIYWTWEDVWSYIRQNELPYNILHDQGYPSIGCEPCTLPVTDPNNQRAGRWAGFNKIECGLHTPAN</sequence>
<keyword evidence="2 12" id="KW-0963">Cytoplasm</keyword>
<evidence type="ECO:0000256" key="12">
    <source>
        <dbReference type="HAMAP-Rule" id="MF_00063"/>
    </source>
</evidence>
<evidence type="ECO:0000256" key="5">
    <source>
        <dbReference type="ARBA" id="ARBA00023014"/>
    </source>
</evidence>
<keyword evidence="15" id="KW-1185">Reference proteome</keyword>
<evidence type="ECO:0000259" key="13">
    <source>
        <dbReference type="Pfam" id="PF01507"/>
    </source>
</evidence>
<evidence type="ECO:0000256" key="2">
    <source>
        <dbReference type="ARBA" id="ARBA00022490"/>
    </source>
</evidence>
<evidence type="ECO:0000256" key="3">
    <source>
        <dbReference type="ARBA" id="ARBA00023002"/>
    </source>
</evidence>
<feature type="binding site" evidence="12">
    <location>
        <position position="209"/>
    </location>
    <ligand>
        <name>[4Fe-4S] cluster</name>
        <dbReference type="ChEBI" id="CHEBI:49883"/>
    </ligand>
</feature>
<comment type="subcellular location">
    <subcellularLocation>
        <location evidence="12">Cytoplasm</location>
    </subcellularLocation>
</comment>
<dbReference type="EC" id="1.8.4.10" evidence="8 12"/>
<evidence type="ECO:0000256" key="6">
    <source>
        <dbReference type="ARBA" id="ARBA00024298"/>
    </source>
</evidence>
<comment type="catalytic activity">
    <reaction evidence="12">
        <text>[thioredoxin]-disulfide + sulfite + AMP + 2 H(+) = adenosine 5'-phosphosulfate + [thioredoxin]-dithiol</text>
        <dbReference type="Rhea" id="RHEA:21976"/>
        <dbReference type="Rhea" id="RHEA-COMP:10698"/>
        <dbReference type="Rhea" id="RHEA-COMP:10700"/>
        <dbReference type="ChEBI" id="CHEBI:15378"/>
        <dbReference type="ChEBI" id="CHEBI:17359"/>
        <dbReference type="ChEBI" id="CHEBI:29950"/>
        <dbReference type="ChEBI" id="CHEBI:50058"/>
        <dbReference type="ChEBI" id="CHEBI:58243"/>
        <dbReference type="ChEBI" id="CHEBI:456215"/>
        <dbReference type="EC" id="1.8.4.10"/>
    </reaction>
</comment>
<dbReference type="InterPro" id="IPR014729">
    <property type="entry name" value="Rossmann-like_a/b/a_fold"/>
</dbReference>
<dbReference type="FunFam" id="3.40.50.620:FF:000095">
    <property type="entry name" value="Phosphoadenosine phosphosulfate reductase"/>
    <property type="match status" value="1"/>
</dbReference>
<dbReference type="Pfam" id="PF01507">
    <property type="entry name" value="PAPS_reduct"/>
    <property type="match status" value="1"/>
</dbReference>
<dbReference type="Proteomes" id="UP000040576">
    <property type="component" value="Unassembled WGS sequence"/>
</dbReference>
<dbReference type="GO" id="GO:0043866">
    <property type="term" value="F:adenylyl-sulfate reductase (thioredoxin) activity"/>
    <property type="evidence" value="ECO:0007669"/>
    <property type="project" value="UniProtKB-EC"/>
</dbReference>
<keyword evidence="3 12" id="KW-0560">Oxidoreductase</keyword>
<dbReference type="NCBIfam" id="TIGR02055">
    <property type="entry name" value="APS_reductase"/>
    <property type="match status" value="1"/>
</dbReference>
<dbReference type="PANTHER" id="PTHR46509:SF1">
    <property type="entry name" value="PHOSPHOADENOSINE PHOSPHOSULFATE REDUCTASE"/>
    <property type="match status" value="1"/>
</dbReference>
<dbReference type="SUPFAM" id="SSF52402">
    <property type="entry name" value="Adenine nucleotide alpha hydrolases-like"/>
    <property type="match status" value="1"/>
</dbReference>
<evidence type="ECO:0000256" key="4">
    <source>
        <dbReference type="ARBA" id="ARBA00023004"/>
    </source>
</evidence>
<keyword evidence="4 12" id="KW-0408">Iron</keyword>
<dbReference type="GO" id="GO:0005737">
    <property type="term" value="C:cytoplasm"/>
    <property type="evidence" value="ECO:0007669"/>
    <property type="project" value="UniProtKB-SubCell"/>
</dbReference>
<feature type="binding site" evidence="12">
    <location>
        <position position="212"/>
    </location>
    <ligand>
        <name>[4Fe-4S] cluster</name>
        <dbReference type="ChEBI" id="CHEBI:49883"/>
    </ligand>
</feature>
<feature type="domain" description="Phosphoadenosine phosphosulphate reductase" evidence="13">
    <location>
        <begin position="44"/>
        <end position="215"/>
    </location>
</feature>
<dbReference type="InterPro" id="IPR004511">
    <property type="entry name" value="PAPS/APS_Rdtase"/>
</dbReference>
<evidence type="ECO:0000256" key="8">
    <source>
        <dbReference type="ARBA" id="ARBA00024386"/>
    </source>
</evidence>
<comment type="cofactor">
    <cofactor evidence="12">
        <name>[4Fe-4S] cluster</name>
        <dbReference type="ChEBI" id="CHEBI:49883"/>
    </cofactor>
    <text evidence="12">Binds 1 [4Fe-4S] cluster per subunit.</text>
</comment>
<protein>
    <recommendedName>
        <fullName evidence="9 12">Adenosine 5'-phosphosulfate reductase</fullName>
        <shortName evidence="12">APS reductase</shortName>
        <ecNumber evidence="8 12">1.8.4.10</ecNumber>
    </recommendedName>
    <alternativeName>
        <fullName evidence="11 12">5'-adenylylsulfate reductase</fullName>
    </alternativeName>
    <alternativeName>
        <fullName evidence="10 12">Thioredoxin-dependent 5'-adenylylsulfate reductase</fullName>
    </alternativeName>
</protein>
<keyword evidence="5 12" id="KW-0411">Iron-sulfur</keyword>
<dbReference type="GO" id="GO:0019379">
    <property type="term" value="P:sulfate assimilation, phosphoadenylyl sulfate reduction by phosphoadenylyl-sulfate reductase (thioredoxin)"/>
    <property type="evidence" value="ECO:0007669"/>
    <property type="project" value="UniProtKB-UniRule"/>
</dbReference>
<comment type="similarity">
    <text evidence="1 12">Belongs to the PAPS reductase family. CysH subfamily.</text>
</comment>
<dbReference type="GO" id="GO:0051539">
    <property type="term" value="F:4 iron, 4 sulfur cluster binding"/>
    <property type="evidence" value="ECO:0007669"/>
    <property type="project" value="UniProtKB-UniRule"/>
</dbReference>
<dbReference type="CDD" id="cd23945">
    <property type="entry name" value="PAPS_reductase"/>
    <property type="match status" value="1"/>
</dbReference>
<evidence type="ECO:0000256" key="9">
    <source>
        <dbReference type="ARBA" id="ARBA00029514"/>
    </source>
</evidence>
<dbReference type="GO" id="GO:0019344">
    <property type="term" value="P:cysteine biosynthetic process"/>
    <property type="evidence" value="ECO:0007669"/>
    <property type="project" value="InterPro"/>
</dbReference>
<evidence type="ECO:0000256" key="1">
    <source>
        <dbReference type="ARBA" id="ARBA00009732"/>
    </source>
</evidence>
<dbReference type="GO" id="GO:0046872">
    <property type="term" value="F:metal ion binding"/>
    <property type="evidence" value="ECO:0007669"/>
    <property type="project" value="UniProtKB-KW"/>
</dbReference>
<dbReference type="HAMAP" id="MF_00063">
    <property type="entry name" value="CysH"/>
    <property type="match status" value="1"/>
</dbReference>
<evidence type="ECO:0000256" key="10">
    <source>
        <dbReference type="ARBA" id="ARBA00030894"/>
    </source>
</evidence>
<evidence type="ECO:0000313" key="14">
    <source>
        <dbReference type="EMBL" id="CEE00782.1"/>
    </source>
</evidence>
<evidence type="ECO:0000256" key="7">
    <source>
        <dbReference type="ARBA" id="ARBA00024327"/>
    </source>
</evidence>
<dbReference type="EMBL" id="CCRF01000035">
    <property type="protein sequence ID" value="CEE00782.1"/>
    <property type="molecule type" value="Genomic_DNA"/>
</dbReference>
<gene>
    <name evidence="14" type="primary">cysH1</name>
    <name evidence="12" type="synonym">cysH</name>
    <name evidence="14" type="ORF">BT1A1_0935</name>
</gene>
<proteinExistence type="inferred from homology"/>
<dbReference type="NCBIfam" id="TIGR00434">
    <property type="entry name" value="cysH"/>
    <property type="match status" value="1"/>
</dbReference>
<comment type="pathway">
    <text evidence="7 12">Sulfur metabolism; hydrogen sulfide biosynthesis; sulfite from sulfate.</text>
</comment>
<feature type="active site" description="Nucleophile; cysteine thiosulfonate intermediate" evidence="12">
    <location>
        <position position="235"/>
    </location>
</feature>
<reference evidence="14 15" key="1">
    <citation type="submission" date="2014-07" db="EMBL/GenBank/DDBJ databases">
        <authorList>
            <person name="Wibberg Daniel"/>
        </authorList>
    </citation>
    <scope>NUCLEOTIDE SEQUENCE [LARGE SCALE GENOMIC DNA]</scope>
</reference>
<keyword evidence="12" id="KW-0479">Metal-binding</keyword>
<dbReference type="AlphaFoldDB" id="A0A090ISY0"/>
<dbReference type="NCBIfam" id="NF002537">
    <property type="entry name" value="PRK02090.1"/>
    <property type="match status" value="1"/>
</dbReference>